<evidence type="ECO:0000313" key="6">
    <source>
        <dbReference type="Proteomes" id="UP000462362"/>
    </source>
</evidence>
<dbReference type="PROSITE" id="PS51387">
    <property type="entry name" value="FAD_PCMH"/>
    <property type="match status" value="1"/>
</dbReference>
<evidence type="ECO:0000256" key="3">
    <source>
        <dbReference type="ARBA" id="ARBA00022630"/>
    </source>
</evidence>
<keyword evidence="3" id="KW-0285">Flavoprotein</keyword>
<sequence>MKEELKSLFAEIVGLNNVIDDPALFGPYTDDFTDHYVSKPLAVVRPSTTEQVSKIVKLCAQYNVPIVTQGGNTSLTGAATTYRPDAEIVLSMTKMKNVIDADPLSDTLTVQAGMTLAEVHEAAESVNRFFPLSFAAEGNATIGGCCACNAGGVAVLRYGTTRDLVLGVEVVLPDGRIYSGLRRLRKDNTGYDFKDLFLGSEGTIGIITAVVLKLFPTAKEKETAFCCLNSIQDAGKLLNRFKMKAGSSLTAFELISDLPIGRVKKYLPDIEVPPLSDSPWKVLVELSLEKKPQESMMEHILEGAFEDREITDAAIASSLQDSHTFWHVRESIPLADRTAGGSIHSDVSLPISLIPEFVEETSAMLLSAYPWLGLSIYGHLGDGNLHFNFVSPEDPGATYRNEEGIREILYSQVNKFEGSISAEHGIGMLKLDHNYQFKDPLEIEMMRKIKNAFDPKGIMNPGKLLKAE</sequence>
<gene>
    <name evidence="5" type="ORF">GMD42_12410</name>
</gene>
<dbReference type="Gene3D" id="1.10.45.10">
    <property type="entry name" value="Vanillyl-alcohol Oxidase, Chain A, domain 4"/>
    <property type="match status" value="1"/>
</dbReference>
<evidence type="ECO:0000313" key="5">
    <source>
        <dbReference type="EMBL" id="MTU44387.1"/>
    </source>
</evidence>
<keyword evidence="4" id="KW-0274">FAD</keyword>
<dbReference type="Gene3D" id="3.30.465.10">
    <property type="match status" value="1"/>
</dbReference>
<protein>
    <submittedName>
        <fullName evidence="5">FAD-binding protein</fullName>
    </submittedName>
</protein>
<dbReference type="SUPFAM" id="SSF56176">
    <property type="entry name" value="FAD-binding/transporter-associated domain-like"/>
    <property type="match status" value="1"/>
</dbReference>
<dbReference type="InterPro" id="IPR004113">
    <property type="entry name" value="FAD-bd_oxidored_4_C"/>
</dbReference>
<dbReference type="Gene3D" id="3.30.43.10">
    <property type="entry name" value="Uridine Diphospho-n-acetylenolpyruvylglucosamine Reductase, domain 2"/>
    <property type="match status" value="1"/>
</dbReference>
<dbReference type="SUPFAM" id="SSF55103">
    <property type="entry name" value="FAD-linked oxidases, C-terminal domain"/>
    <property type="match status" value="1"/>
</dbReference>
<accession>A0A6I3S2X4</accession>
<dbReference type="InterPro" id="IPR016171">
    <property type="entry name" value="Vanillyl_alc_oxidase_C-sub2"/>
</dbReference>
<comment type="similarity">
    <text evidence="2">Belongs to the FAD-binding oxidoreductase/transferase type 4 family.</text>
</comment>
<dbReference type="InterPro" id="IPR016166">
    <property type="entry name" value="FAD-bd_PCMH"/>
</dbReference>
<proteinExistence type="inferred from homology"/>
<dbReference type="EMBL" id="WNCL01000069">
    <property type="protein sequence ID" value="MTU44387.1"/>
    <property type="molecule type" value="Genomic_DNA"/>
</dbReference>
<dbReference type="PANTHER" id="PTHR43716">
    <property type="entry name" value="D-2-HYDROXYGLUTARATE DEHYDROGENASE, MITOCHONDRIAL"/>
    <property type="match status" value="1"/>
</dbReference>
<dbReference type="GO" id="GO:0022904">
    <property type="term" value="P:respiratory electron transport chain"/>
    <property type="evidence" value="ECO:0007669"/>
    <property type="project" value="TreeGrafter"/>
</dbReference>
<dbReference type="Proteomes" id="UP000462362">
    <property type="component" value="Unassembled WGS sequence"/>
</dbReference>
<dbReference type="InterPro" id="IPR016169">
    <property type="entry name" value="FAD-bd_PCMH_sub2"/>
</dbReference>
<evidence type="ECO:0000256" key="4">
    <source>
        <dbReference type="ARBA" id="ARBA00022827"/>
    </source>
</evidence>
<comment type="caution">
    <text evidence="5">The sequence shown here is derived from an EMBL/GenBank/DDBJ whole genome shotgun (WGS) entry which is preliminary data.</text>
</comment>
<dbReference type="InterPro" id="IPR016164">
    <property type="entry name" value="FAD-linked_Oxase-like_C"/>
</dbReference>
<dbReference type="Pfam" id="PF02913">
    <property type="entry name" value="FAD-oxidase_C"/>
    <property type="match status" value="1"/>
</dbReference>
<dbReference type="InterPro" id="IPR036318">
    <property type="entry name" value="FAD-bd_PCMH-like_sf"/>
</dbReference>
<dbReference type="Gene3D" id="3.30.70.2190">
    <property type="match status" value="1"/>
</dbReference>
<dbReference type="InterPro" id="IPR051264">
    <property type="entry name" value="FAD-oxidored/transferase_4"/>
</dbReference>
<dbReference type="InterPro" id="IPR016167">
    <property type="entry name" value="FAD-bd_PCMH_sub1"/>
</dbReference>
<dbReference type="AlphaFoldDB" id="A0A6I3S2X4"/>
<organism evidence="5 6">
    <name type="scientific">Parasutterella excrementihominis</name>
    <dbReference type="NCBI Taxonomy" id="487175"/>
    <lineage>
        <taxon>Bacteria</taxon>
        <taxon>Pseudomonadati</taxon>
        <taxon>Pseudomonadota</taxon>
        <taxon>Betaproteobacteria</taxon>
        <taxon>Burkholderiales</taxon>
        <taxon>Sutterellaceae</taxon>
        <taxon>Parasutterella</taxon>
    </lineage>
</organism>
<dbReference type="PANTHER" id="PTHR43716:SF2">
    <property type="entry name" value="BLL6224 PROTEIN"/>
    <property type="match status" value="1"/>
</dbReference>
<dbReference type="Gene3D" id="3.30.70.2740">
    <property type="match status" value="1"/>
</dbReference>
<comment type="cofactor">
    <cofactor evidence="1">
        <name>FAD</name>
        <dbReference type="ChEBI" id="CHEBI:57692"/>
    </cofactor>
</comment>
<dbReference type="GO" id="GO:0071949">
    <property type="term" value="F:FAD binding"/>
    <property type="evidence" value="ECO:0007669"/>
    <property type="project" value="InterPro"/>
</dbReference>
<reference evidence="5 6" key="1">
    <citation type="journal article" date="2019" name="Nat. Med.">
        <title>A library of human gut bacterial isolates paired with longitudinal multiomics data enables mechanistic microbiome research.</title>
        <authorList>
            <person name="Poyet M."/>
            <person name="Groussin M."/>
            <person name="Gibbons S.M."/>
            <person name="Avila-Pacheco J."/>
            <person name="Jiang X."/>
            <person name="Kearney S.M."/>
            <person name="Perrotta A.R."/>
            <person name="Berdy B."/>
            <person name="Zhao S."/>
            <person name="Lieberman T.D."/>
            <person name="Swanson P.K."/>
            <person name="Smith M."/>
            <person name="Roesemann S."/>
            <person name="Alexander J.E."/>
            <person name="Rich S.A."/>
            <person name="Livny J."/>
            <person name="Vlamakis H."/>
            <person name="Clish C."/>
            <person name="Bullock K."/>
            <person name="Deik A."/>
            <person name="Scott J."/>
            <person name="Pierce K.A."/>
            <person name="Xavier R.J."/>
            <person name="Alm E.J."/>
        </authorList>
    </citation>
    <scope>NUCLEOTIDE SEQUENCE [LARGE SCALE GENOMIC DNA]</scope>
    <source>
        <strain evidence="5 6">BIOML-A2</strain>
    </source>
</reference>
<dbReference type="RefSeq" id="WP_021868054.1">
    <property type="nucleotide sequence ID" value="NZ_CAUEYH010000024.1"/>
</dbReference>
<dbReference type="GO" id="GO:0003824">
    <property type="term" value="F:catalytic activity"/>
    <property type="evidence" value="ECO:0007669"/>
    <property type="project" value="InterPro"/>
</dbReference>
<evidence type="ECO:0000256" key="2">
    <source>
        <dbReference type="ARBA" id="ARBA00008000"/>
    </source>
</evidence>
<dbReference type="FunFam" id="1.10.45.10:FF:000001">
    <property type="entry name" value="D-lactate dehydrogenase mitochondrial"/>
    <property type="match status" value="1"/>
</dbReference>
<dbReference type="InterPro" id="IPR006094">
    <property type="entry name" value="Oxid_FAD_bind_N"/>
</dbReference>
<name>A0A6I3S2X4_9BURK</name>
<evidence type="ECO:0000256" key="1">
    <source>
        <dbReference type="ARBA" id="ARBA00001974"/>
    </source>
</evidence>
<dbReference type="Pfam" id="PF01565">
    <property type="entry name" value="FAD_binding_4"/>
    <property type="match status" value="1"/>
</dbReference>